<dbReference type="GO" id="GO:0003729">
    <property type="term" value="F:mRNA binding"/>
    <property type="evidence" value="ECO:0007669"/>
    <property type="project" value="TreeGrafter"/>
</dbReference>
<dbReference type="PANTHER" id="PTHR14005">
    <property type="entry name" value="EUKARYOTIC TRANSLATION INITIATION FACTOR 3, THETA SUBUNIT"/>
    <property type="match status" value="1"/>
</dbReference>
<dbReference type="Proteomes" id="UP000016924">
    <property type="component" value="Unassembled WGS sequence"/>
</dbReference>
<dbReference type="FunFam" id="1.25.40.860:FF:000005">
    <property type="entry name" value="Eukaryotic translation initiation factor 3 subunit A"/>
    <property type="match status" value="1"/>
</dbReference>
<dbReference type="GO" id="GO:0016282">
    <property type="term" value="C:eukaryotic 43S preinitiation complex"/>
    <property type="evidence" value="ECO:0007669"/>
    <property type="project" value="UniProtKB-UniRule"/>
</dbReference>
<dbReference type="GeneID" id="19899724"/>
<dbReference type="InterPro" id="IPR027512">
    <property type="entry name" value="EIF3A"/>
</dbReference>
<keyword evidence="4 7" id="KW-0694">RNA-binding</keyword>
<dbReference type="Gene3D" id="4.10.860.10">
    <property type="entry name" value="UVR domain"/>
    <property type="match status" value="1"/>
</dbReference>
<proteinExistence type="inferred from homology"/>
<feature type="compositionally biased region" description="Low complexity" evidence="8">
    <location>
        <begin position="1015"/>
        <end position="1024"/>
    </location>
</feature>
<feature type="compositionally biased region" description="Basic and acidic residues" evidence="8">
    <location>
        <begin position="1171"/>
        <end position="1183"/>
    </location>
</feature>
<dbReference type="GO" id="GO:0003743">
    <property type="term" value="F:translation initiation factor activity"/>
    <property type="evidence" value="ECO:0007669"/>
    <property type="project" value="UniProtKB-UniRule"/>
</dbReference>
<evidence type="ECO:0000313" key="11">
    <source>
        <dbReference type="Proteomes" id="UP000016924"/>
    </source>
</evidence>
<dbReference type="HOGENOM" id="CLU_002096_2_1_1"/>
<dbReference type="Pfam" id="PF01399">
    <property type="entry name" value="PCI"/>
    <property type="match status" value="1"/>
</dbReference>
<name>R7YNH6_CONA1</name>
<keyword evidence="11" id="KW-1185">Reference proteome</keyword>
<dbReference type="RefSeq" id="XP_007778503.1">
    <property type="nucleotide sequence ID" value="XM_007780313.1"/>
</dbReference>
<dbReference type="OrthoDB" id="18884at2759"/>
<evidence type="ECO:0000256" key="3">
    <source>
        <dbReference type="ARBA" id="ARBA00022540"/>
    </source>
</evidence>
<dbReference type="FunFam" id="1.25.40.860:FF:000003">
    <property type="entry name" value="Eukaryotic translation initiation factor 3 subunit A"/>
    <property type="match status" value="1"/>
</dbReference>
<accession>R7YNH6</accession>
<comment type="function">
    <text evidence="7">RNA-binding component of the eukaryotic translation initiation factor 3 (eIF-3) complex, which is involved in protein synthesis of a specialized repertoire of mRNAs and, together with other initiation factors, stimulates binding of mRNA and methionyl-tRNAi to the 40S ribosome. The eIF-3 complex specifically targets and initiates translation of a subset of mRNAs involved in cell proliferation.</text>
</comment>
<dbReference type="SMART" id="SM00088">
    <property type="entry name" value="PINT"/>
    <property type="match status" value="1"/>
</dbReference>
<organism evidence="10 11">
    <name type="scientific">Coniosporium apollinis (strain CBS 100218)</name>
    <name type="common">Rock-inhabiting black yeast</name>
    <dbReference type="NCBI Taxonomy" id="1168221"/>
    <lineage>
        <taxon>Eukaryota</taxon>
        <taxon>Fungi</taxon>
        <taxon>Dikarya</taxon>
        <taxon>Ascomycota</taxon>
        <taxon>Pezizomycotina</taxon>
        <taxon>Dothideomycetes</taxon>
        <taxon>Dothideomycetes incertae sedis</taxon>
        <taxon>Coniosporium</taxon>
    </lineage>
</organism>
<dbReference type="PROSITE" id="PS50250">
    <property type="entry name" value="PCI"/>
    <property type="match status" value="1"/>
</dbReference>
<keyword evidence="6" id="KW-0175">Coiled coil</keyword>
<dbReference type="eggNOG" id="KOG2072">
    <property type="taxonomic scope" value="Eukaryota"/>
</dbReference>
<keyword evidence="3 7" id="KW-0396">Initiation factor</keyword>
<keyword evidence="2 7" id="KW-0963">Cytoplasm</keyword>
<feature type="compositionally biased region" description="Basic and acidic residues" evidence="8">
    <location>
        <begin position="1113"/>
        <end position="1122"/>
    </location>
</feature>
<feature type="domain" description="PCI" evidence="9">
    <location>
        <begin position="425"/>
        <end position="609"/>
    </location>
</feature>
<comment type="subunit">
    <text evidence="7">Component of the eukaryotic translation initiation factor 3 (eIF-3) complex.</text>
</comment>
<dbReference type="InterPro" id="IPR000717">
    <property type="entry name" value="PCI_dom"/>
</dbReference>
<evidence type="ECO:0000256" key="2">
    <source>
        <dbReference type="ARBA" id="ARBA00022490"/>
    </source>
</evidence>
<dbReference type="AlphaFoldDB" id="R7YNH6"/>
<feature type="region of interest" description="Disordered" evidence="8">
    <location>
        <begin position="1"/>
        <end position="23"/>
    </location>
</feature>
<comment type="subcellular location">
    <subcellularLocation>
        <location evidence="1 7">Cytoplasm</location>
    </subcellularLocation>
</comment>
<dbReference type="PANTHER" id="PTHR14005:SF0">
    <property type="entry name" value="EUKARYOTIC TRANSLATION INITIATION FACTOR 3 SUBUNIT A"/>
    <property type="match status" value="1"/>
</dbReference>
<evidence type="ECO:0000256" key="8">
    <source>
        <dbReference type="SAM" id="MobiDB-lite"/>
    </source>
</evidence>
<dbReference type="EMBL" id="JH767562">
    <property type="protein sequence ID" value="EON63186.1"/>
    <property type="molecule type" value="Genomic_DNA"/>
</dbReference>
<feature type="region of interest" description="Disordered" evidence="8">
    <location>
        <begin position="699"/>
        <end position="738"/>
    </location>
</feature>
<reference evidence="11" key="1">
    <citation type="submission" date="2012-06" db="EMBL/GenBank/DDBJ databases">
        <title>The genome sequence of Coniosporium apollinis CBS 100218.</title>
        <authorList>
            <consortium name="The Broad Institute Genome Sequencing Platform"/>
            <person name="Cuomo C."/>
            <person name="Gorbushina A."/>
            <person name="Noack S."/>
            <person name="Walker B."/>
            <person name="Young S.K."/>
            <person name="Zeng Q."/>
            <person name="Gargeya S."/>
            <person name="Fitzgerald M."/>
            <person name="Haas B."/>
            <person name="Abouelleil A."/>
            <person name="Alvarado L."/>
            <person name="Arachchi H.M."/>
            <person name="Berlin A.M."/>
            <person name="Chapman S.B."/>
            <person name="Goldberg J."/>
            <person name="Griggs A."/>
            <person name="Gujja S."/>
            <person name="Hansen M."/>
            <person name="Howarth C."/>
            <person name="Imamovic A."/>
            <person name="Larimer J."/>
            <person name="McCowan C."/>
            <person name="Montmayeur A."/>
            <person name="Murphy C."/>
            <person name="Neiman D."/>
            <person name="Pearson M."/>
            <person name="Priest M."/>
            <person name="Roberts A."/>
            <person name="Saif S."/>
            <person name="Shea T."/>
            <person name="Sisk P."/>
            <person name="Sykes S."/>
            <person name="Wortman J."/>
            <person name="Nusbaum C."/>
            <person name="Birren B."/>
        </authorList>
    </citation>
    <scope>NUCLEOTIDE SEQUENCE [LARGE SCALE GENOMIC DNA]</scope>
    <source>
        <strain evidence="11">CBS 100218</strain>
    </source>
</reference>
<protein>
    <recommendedName>
        <fullName evidence="7">Eukaryotic translation initiation factor 3 subunit A</fullName>
        <shortName evidence="7">eIF3a</shortName>
    </recommendedName>
    <alternativeName>
        <fullName evidence="7">Eukaryotic translation initiation factor 3 110 kDa subunit homolog</fullName>
        <shortName evidence="7">eIF3 p110</shortName>
    </alternativeName>
    <alternativeName>
        <fullName evidence="7">Translation initiation factor eIF3, p110 subunit homolog</fullName>
    </alternativeName>
</protein>
<feature type="region of interest" description="Disordered" evidence="8">
    <location>
        <begin position="195"/>
        <end position="214"/>
    </location>
</feature>
<dbReference type="HAMAP" id="MF_03000">
    <property type="entry name" value="eIF3a"/>
    <property type="match status" value="1"/>
</dbReference>
<dbReference type="Pfam" id="PF22591">
    <property type="entry name" value="eIF3a_PCI_TPR-like"/>
    <property type="match status" value="1"/>
</dbReference>
<evidence type="ECO:0000313" key="10">
    <source>
        <dbReference type="EMBL" id="EON63186.1"/>
    </source>
</evidence>
<dbReference type="GO" id="GO:0071540">
    <property type="term" value="C:eukaryotic translation initiation factor 3 complex, eIF3e"/>
    <property type="evidence" value="ECO:0007669"/>
    <property type="project" value="EnsemblFungi"/>
</dbReference>
<dbReference type="GO" id="GO:0010494">
    <property type="term" value="C:cytoplasmic stress granule"/>
    <property type="evidence" value="ECO:0007669"/>
    <property type="project" value="EnsemblFungi"/>
</dbReference>
<dbReference type="GO" id="GO:0001732">
    <property type="term" value="P:formation of cytoplasmic translation initiation complex"/>
    <property type="evidence" value="ECO:0007669"/>
    <property type="project" value="UniProtKB-UniRule"/>
</dbReference>
<feature type="region of interest" description="Disordered" evidence="8">
    <location>
        <begin position="883"/>
        <end position="1197"/>
    </location>
</feature>
<evidence type="ECO:0000256" key="1">
    <source>
        <dbReference type="ARBA" id="ARBA00004496"/>
    </source>
</evidence>
<dbReference type="GO" id="GO:0071541">
    <property type="term" value="C:eukaryotic translation initiation factor 3 complex, eIF3m"/>
    <property type="evidence" value="ECO:0007669"/>
    <property type="project" value="EnsemblFungi"/>
</dbReference>
<evidence type="ECO:0000259" key="9">
    <source>
        <dbReference type="PROSITE" id="PS50250"/>
    </source>
</evidence>
<sequence>MLGYDTRLAPPNFIKSARPGDDSKHNFDVCHHHTSRDSVYVPAFESPYRGVGVEEVAQHASSATQQAGKCPEGAFPGSYITLCAAMPAEHGLQIERSRPGARAQELIGVGQSQAALSLLHEHVVSKRTRNSPIASLEPVMILFVELCVDLRKGKLAKDGLYQYKNTAQNTNVGTIELVFKKFIELAEQKVTEAQAKADEVHAGTESTSTTNVEDLEATETPESILLSTVSGEQSRDRTDRAIVTPWLKFLWETYRTVLDIFKNNARLEVMYQSTAHQAFQFCSKYARKTEFRRLCELLRNHLQNAAKFSSQMHAINLSDPDTLQRHLDTRFQQLNVAVELELWQEAFRSVEDIHTLLSLSKRPAKNIMMANYFEKLTRIFLVSENYLFHAAAWSRYYNLMRQSAAAVASGQSPKKDNPAVSEADMTKAASFVLLSALAIPVISTSRSRGALVDVDEARKSKNVRLTNLLGMSQAPTRAILFKDALSKGLLKRARSEIRELYNILEVDFHPLSICKKISPILSAIGADADMQKYVQPLQQVILTRLFQQLSQVYESVELSFVMDLAAFPEPFQVNTGMIEKFIMNGCKKGDLAIRVDHATGVLTFDSDVFSSAKALHPGSGAGSAEAEAGSVQKLQSTPAEIVRSQLTRLAKTLYITCQYVDPTFNEDRQKLKAAALARAKAGAEKEHVETLKRREIIDRKKQAASSQLAAKQKEEETRKRMRAQQAQEAEAERLREEQKAREQRRIQAELDRVKREEIERQLKELKTGTKGVDVESLDVSELDAGRIRAIKLAALEKEKNELSDRLRITGKRIDHLERAFRREEIKHLPEDYAAQREQDFAAYEKFKTDTLRDAEQKHTEDVALKHRLGRLVEKYEGFKKNVERERKSEFEKRRKAADKELQQKMDARRREYSERKARERREAEEAERRAREEEERLAQEAEEKAREEEEKRERMRAEKEEREKSRREAEEAAARQRQREEEALARRKAAREASTRVPERAPERAPERVPERAAAESPAPTESRGPPRLTLQPKSGAPPMSWREREALKKAGQSPAPTQNPTPPVPPADERVATAEVDLPRKTGGTGSGYVPPHLREAGAKKPSEDGAGGGWRSRETSRRGESPAQAAGGRYQPPARAGGAETERKGYVPPSLRGGEEGARDASPAAAGAGEERRDGGADRKTGGYVPPHLRGRRGE</sequence>
<dbReference type="GO" id="GO:0002188">
    <property type="term" value="P:translation reinitiation"/>
    <property type="evidence" value="ECO:0007669"/>
    <property type="project" value="TreeGrafter"/>
</dbReference>
<dbReference type="FunFam" id="4.10.860.10:FF:000001">
    <property type="entry name" value="Eukaryotic translation initiation factor 3 subunit A"/>
    <property type="match status" value="1"/>
</dbReference>
<dbReference type="OMA" id="EHITNKR"/>
<evidence type="ECO:0000256" key="6">
    <source>
        <dbReference type="ARBA" id="ARBA00023054"/>
    </source>
</evidence>
<dbReference type="STRING" id="1168221.R7YNH6"/>
<dbReference type="InterPro" id="IPR054711">
    <property type="entry name" value="eIF3a_PCI_TPR-like"/>
</dbReference>
<dbReference type="GO" id="GO:0033290">
    <property type="term" value="C:eukaryotic 48S preinitiation complex"/>
    <property type="evidence" value="ECO:0007669"/>
    <property type="project" value="UniProtKB-UniRule"/>
</dbReference>
<keyword evidence="5 7" id="KW-0648">Protein biosynthesis</keyword>
<feature type="compositionally biased region" description="Basic and acidic residues" evidence="8">
    <location>
        <begin position="883"/>
        <end position="1014"/>
    </location>
</feature>
<evidence type="ECO:0000256" key="7">
    <source>
        <dbReference type="HAMAP-Rule" id="MF_03000"/>
    </source>
</evidence>
<feature type="compositionally biased region" description="Basic and acidic residues" evidence="8">
    <location>
        <begin position="1068"/>
        <end position="1081"/>
    </location>
</feature>
<evidence type="ECO:0000256" key="4">
    <source>
        <dbReference type="ARBA" id="ARBA00022884"/>
    </source>
</evidence>
<comment type="similarity">
    <text evidence="7">Belongs to the eIF-3 subunit A family.</text>
</comment>
<gene>
    <name evidence="7" type="primary">TIF32</name>
    <name evidence="10" type="ORF">W97_02413</name>
</gene>
<feature type="compositionally biased region" description="Basic and acidic residues" evidence="8">
    <location>
        <begin position="1094"/>
        <end position="1105"/>
    </location>
</feature>
<feature type="compositionally biased region" description="Pro residues" evidence="8">
    <location>
        <begin position="1058"/>
        <end position="1067"/>
    </location>
</feature>
<dbReference type="Gene3D" id="1.25.40.860">
    <property type="match status" value="2"/>
</dbReference>
<evidence type="ECO:0000256" key="5">
    <source>
        <dbReference type="ARBA" id="ARBA00022917"/>
    </source>
</evidence>
<dbReference type="GO" id="GO:0043614">
    <property type="term" value="C:multi-eIF complex"/>
    <property type="evidence" value="ECO:0007669"/>
    <property type="project" value="TreeGrafter"/>
</dbReference>